<reference evidence="2 3" key="1">
    <citation type="journal article" date="2019" name="Int. J. Syst. Evol. Microbiol.">
        <title>The Global Catalogue of Microorganisms (GCM) 10K type strain sequencing project: providing services to taxonomists for standard genome sequencing and annotation.</title>
        <authorList>
            <consortium name="The Broad Institute Genomics Platform"/>
            <consortium name="The Broad Institute Genome Sequencing Center for Infectious Disease"/>
            <person name="Wu L."/>
            <person name="Ma J."/>
        </authorList>
    </citation>
    <scope>NUCLEOTIDE SEQUENCE [LARGE SCALE GENOMIC DNA]</scope>
    <source>
        <strain evidence="2 3">IBRC-M 10256</strain>
    </source>
</reference>
<comment type="caution">
    <text evidence="2">The sequence shown here is derived from an EMBL/GenBank/DDBJ whole genome shotgun (WGS) entry which is preliminary data.</text>
</comment>
<accession>A0ABD5NM16</accession>
<dbReference type="RefSeq" id="WP_256530735.1">
    <property type="nucleotide sequence ID" value="NZ_CP101824.1"/>
</dbReference>
<keyword evidence="3" id="KW-1185">Reference proteome</keyword>
<dbReference type="EMBL" id="JBHSAQ010000002">
    <property type="protein sequence ID" value="MFC3958048.1"/>
    <property type="molecule type" value="Genomic_DNA"/>
</dbReference>
<gene>
    <name evidence="2" type="ORF">ACFOUR_06635</name>
</gene>
<sequence>MRRRAVLAMAGTTAIGSTAGCTSALGIGECTPGDDRIAEIDMDLSGYTEADRVTDERYHVRGTVVRQSYSTRVVIDDGTGFASLSVGDTQYVFDDEEIDVGECLEGSGPLSIPETGEHEIPHVALDPDTIDGGSSEKDAGPVPEEPSQSISSDYSGLDDELTLTVTGDPEIRSDRLLVRWRELDSGTPWTQAVRTWWHELTDVDPGETIPDGSQCVRSIGNFDYSALWVSDERNWCEQLDQLETSDGWWSDPTERE</sequence>
<dbReference type="Proteomes" id="UP001595846">
    <property type="component" value="Unassembled WGS sequence"/>
</dbReference>
<evidence type="ECO:0000313" key="3">
    <source>
        <dbReference type="Proteomes" id="UP001595846"/>
    </source>
</evidence>
<protein>
    <submittedName>
        <fullName evidence="2">Uncharacterized protein</fullName>
    </submittedName>
</protein>
<proteinExistence type="predicted"/>
<dbReference type="AlphaFoldDB" id="A0ABD5NM16"/>
<feature type="region of interest" description="Disordered" evidence="1">
    <location>
        <begin position="123"/>
        <end position="157"/>
    </location>
</feature>
<evidence type="ECO:0000256" key="1">
    <source>
        <dbReference type="SAM" id="MobiDB-lite"/>
    </source>
</evidence>
<dbReference type="PROSITE" id="PS51257">
    <property type="entry name" value="PROKAR_LIPOPROTEIN"/>
    <property type="match status" value="1"/>
</dbReference>
<dbReference type="GeneID" id="73903431"/>
<organism evidence="2 3">
    <name type="scientific">Halovivax cerinus</name>
    <dbReference type="NCBI Taxonomy" id="1487865"/>
    <lineage>
        <taxon>Archaea</taxon>
        <taxon>Methanobacteriati</taxon>
        <taxon>Methanobacteriota</taxon>
        <taxon>Stenosarchaea group</taxon>
        <taxon>Halobacteria</taxon>
        <taxon>Halobacteriales</taxon>
        <taxon>Natrialbaceae</taxon>
        <taxon>Halovivax</taxon>
    </lineage>
</organism>
<evidence type="ECO:0000313" key="2">
    <source>
        <dbReference type="EMBL" id="MFC3958048.1"/>
    </source>
</evidence>
<name>A0ABD5NM16_9EURY</name>